<name>A0A6A7AQC5_9PLEO</name>
<feature type="region of interest" description="Disordered" evidence="1">
    <location>
        <begin position="115"/>
        <end position="335"/>
    </location>
</feature>
<keyword evidence="4" id="KW-1185">Reference proteome</keyword>
<dbReference type="OrthoDB" id="5361354at2759"/>
<dbReference type="Proteomes" id="UP000799423">
    <property type="component" value="Unassembled WGS sequence"/>
</dbReference>
<keyword evidence="2" id="KW-0472">Membrane</keyword>
<feature type="compositionally biased region" description="Low complexity" evidence="1">
    <location>
        <begin position="391"/>
        <end position="408"/>
    </location>
</feature>
<dbReference type="PANTHER" id="PTHR40623:SF1">
    <property type="match status" value="1"/>
</dbReference>
<dbReference type="EMBL" id="MU006345">
    <property type="protein sequence ID" value="KAF2845520.1"/>
    <property type="molecule type" value="Genomic_DNA"/>
</dbReference>
<protein>
    <submittedName>
        <fullName evidence="3">Uncharacterized protein</fullName>
    </submittedName>
</protein>
<sequence>MGAENWFGNLQLAYKYIIVFLGLLVLVIIAGGIKVLFDRNKLKKAKAAELEAGPKEDTVELNQREKDEGDLFGIRAIEAGFYAGVAQSRPTSRAGSIMSVNHPGMSTSTLVGGNVSSPLMKGQTNNNSVVSLHLGGHDGNSVQRAPSPGTKLRPSDAELNGRRHHGAVDMSLQVPPSPGHAPQNQSRGPQSPTFGGSDSESDGFTSPRSLSPSADVNPQHYTPAPTIPMPDALRGTYHPGDDSNVKSQAASFNNSPGPSPTPSASRNPPTARLPTIPTSALRNDSRSPSPESANPHVRVYQPNNELAPSSAPQLEPRTYAPSHQRDASDASSIYSNGNRLSTFQAYQAYQKQADRSASAASNDSNNYSSTDHSGHTSVILSTEKDGERRPSQSSASSHLAPTSSSATLQPGAPNDSRLSEFYEAYYRNSQIAPSLAADSKPVFDRRSTIIEVDSPMPSPLFPKMQQPGAAF</sequence>
<evidence type="ECO:0000313" key="4">
    <source>
        <dbReference type="Proteomes" id="UP000799423"/>
    </source>
</evidence>
<feature type="compositionally biased region" description="Polar residues" evidence="1">
    <location>
        <begin position="245"/>
        <end position="268"/>
    </location>
</feature>
<feature type="compositionally biased region" description="Polar residues" evidence="1">
    <location>
        <begin position="115"/>
        <end position="130"/>
    </location>
</feature>
<keyword evidence="2" id="KW-1133">Transmembrane helix</keyword>
<accession>A0A6A7AQC5</accession>
<evidence type="ECO:0000313" key="3">
    <source>
        <dbReference type="EMBL" id="KAF2845520.1"/>
    </source>
</evidence>
<feature type="compositionally biased region" description="Polar residues" evidence="1">
    <location>
        <begin position="276"/>
        <end position="292"/>
    </location>
</feature>
<feature type="compositionally biased region" description="Polar residues" evidence="1">
    <location>
        <begin position="182"/>
        <end position="220"/>
    </location>
</feature>
<feature type="region of interest" description="Disordered" evidence="1">
    <location>
        <begin position="354"/>
        <end position="414"/>
    </location>
</feature>
<evidence type="ECO:0000256" key="1">
    <source>
        <dbReference type="SAM" id="MobiDB-lite"/>
    </source>
</evidence>
<evidence type="ECO:0000256" key="2">
    <source>
        <dbReference type="SAM" id="Phobius"/>
    </source>
</evidence>
<organism evidence="3 4">
    <name type="scientific">Plenodomus tracheiphilus IPT5</name>
    <dbReference type="NCBI Taxonomy" id="1408161"/>
    <lineage>
        <taxon>Eukaryota</taxon>
        <taxon>Fungi</taxon>
        <taxon>Dikarya</taxon>
        <taxon>Ascomycota</taxon>
        <taxon>Pezizomycotina</taxon>
        <taxon>Dothideomycetes</taxon>
        <taxon>Pleosporomycetidae</taxon>
        <taxon>Pleosporales</taxon>
        <taxon>Pleosporineae</taxon>
        <taxon>Leptosphaeriaceae</taxon>
        <taxon>Plenodomus</taxon>
    </lineage>
</organism>
<reference evidence="3" key="1">
    <citation type="submission" date="2020-01" db="EMBL/GenBank/DDBJ databases">
        <authorList>
            <consortium name="DOE Joint Genome Institute"/>
            <person name="Haridas S."/>
            <person name="Albert R."/>
            <person name="Binder M."/>
            <person name="Bloem J."/>
            <person name="Labutti K."/>
            <person name="Salamov A."/>
            <person name="Andreopoulos B."/>
            <person name="Baker S.E."/>
            <person name="Barry K."/>
            <person name="Bills G."/>
            <person name="Bluhm B.H."/>
            <person name="Cannon C."/>
            <person name="Castanera R."/>
            <person name="Culley D.E."/>
            <person name="Daum C."/>
            <person name="Ezra D."/>
            <person name="Gonzalez J.B."/>
            <person name="Henrissat B."/>
            <person name="Kuo A."/>
            <person name="Liang C."/>
            <person name="Lipzen A."/>
            <person name="Lutzoni F."/>
            <person name="Magnuson J."/>
            <person name="Mondo S."/>
            <person name="Nolan M."/>
            <person name="Ohm R."/>
            <person name="Pangilinan J."/>
            <person name="Park H.-J."/>
            <person name="Ramirez L."/>
            <person name="Alfaro M."/>
            <person name="Sun H."/>
            <person name="Tritt A."/>
            <person name="Yoshinaga Y."/>
            <person name="Zwiers L.-H."/>
            <person name="Turgeon B.G."/>
            <person name="Goodwin S.B."/>
            <person name="Spatafora J.W."/>
            <person name="Crous P.W."/>
            <person name="Grigoriev I.V."/>
        </authorList>
    </citation>
    <scope>NUCLEOTIDE SEQUENCE</scope>
    <source>
        <strain evidence="3">IPT5</strain>
    </source>
</reference>
<feature type="compositionally biased region" description="Polar residues" evidence="1">
    <location>
        <begin position="301"/>
        <end position="312"/>
    </location>
</feature>
<feature type="transmembrane region" description="Helical" evidence="2">
    <location>
        <begin position="12"/>
        <end position="37"/>
    </location>
</feature>
<gene>
    <name evidence="3" type="ORF">T440DRAFT_522540</name>
</gene>
<dbReference type="AlphaFoldDB" id="A0A6A7AQC5"/>
<dbReference type="PANTHER" id="PTHR40623">
    <property type="entry name" value="INTEGRAL MEMBRANE PROTEIN"/>
    <property type="match status" value="1"/>
</dbReference>
<keyword evidence="2" id="KW-0812">Transmembrane</keyword>
<proteinExistence type="predicted"/>
<feature type="compositionally biased region" description="Low complexity" evidence="1">
    <location>
        <begin position="355"/>
        <end position="371"/>
    </location>
</feature>